<protein>
    <submittedName>
        <fullName evidence="2">Uncharacterized protein</fullName>
    </submittedName>
</protein>
<accession>A0A1Y2BZR2</accession>
<dbReference type="OrthoDB" id="10058901at2759"/>
<evidence type="ECO:0000256" key="1">
    <source>
        <dbReference type="SAM" id="MobiDB-lite"/>
    </source>
</evidence>
<feature type="compositionally biased region" description="Low complexity" evidence="1">
    <location>
        <begin position="84"/>
        <end position="115"/>
    </location>
</feature>
<reference evidence="2 3" key="1">
    <citation type="submission" date="2016-07" db="EMBL/GenBank/DDBJ databases">
        <title>Pervasive Adenine N6-methylation of Active Genes in Fungi.</title>
        <authorList>
            <consortium name="DOE Joint Genome Institute"/>
            <person name="Mondo S.J."/>
            <person name="Dannebaum R.O."/>
            <person name="Kuo R.C."/>
            <person name="Labutti K."/>
            <person name="Haridas S."/>
            <person name="Kuo A."/>
            <person name="Salamov A."/>
            <person name="Ahrendt S.R."/>
            <person name="Lipzen A."/>
            <person name="Sullivan W."/>
            <person name="Andreopoulos W.B."/>
            <person name="Clum A."/>
            <person name="Lindquist E."/>
            <person name="Daum C."/>
            <person name="Ramamoorthy G.K."/>
            <person name="Gryganskyi A."/>
            <person name="Culley D."/>
            <person name="Magnuson J.K."/>
            <person name="James T.Y."/>
            <person name="O'Malley M.A."/>
            <person name="Stajich J.E."/>
            <person name="Spatafora J.W."/>
            <person name="Visel A."/>
            <person name="Grigoriev I.V."/>
        </authorList>
    </citation>
    <scope>NUCLEOTIDE SEQUENCE [LARGE SCALE GENOMIC DNA]</scope>
    <source>
        <strain evidence="2 3">JEL800</strain>
    </source>
</reference>
<dbReference type="EMBL" id="MCGO01000036">
    <property type="protein sequence ID" value="ORY40249.1"/>
    <property type="molecule type" value="Genomic_DNA"/>
</dbReference>
<feature type="region of interest" description="Disordered" evidence="1">
    <location>
        <begin position="84"/>
        <end position="127"/>
    </location>
</feature>
<keyword evidence="3" id="KW-1185">Reference proteome</keyword>
<evidence type="ECO:0000313" key="3">
    <source>
        <dbReference type="Proteomes" id="UP000193642"/>
    </source>
</evidence>
<sequence length="296" mass="31657">MVLTQATRAPPAATLLSTLATNIAMQLIYLLQHLTLSTSNVPFTIIIVTAAKDVPHPVVFKYDNYYLLHIVFLNTFHTSSRSSTSFTSSSTSSSTNSSTSSTTSSTTSTTTQSPRLPSPTPSESREMGFIGIAPDTTLEMDWVLLTNDVAVFYVEWILDLTNSKAKVLDILQPQTSIPVLSSIGYLPGTNLAPKDIYLGVGLNNQLVILGTAPDGHLYTKKTLDSSLEWVPNSSCVSGTAQFDLGGPVGGDNGGPIYGVGSDNAIYQKPKEDLTANWVLIPNSNAVFNVAVGYLTE</sequence>
<dbReference type="AlphaFoldDB" id="A0A1Y2BZR2"/>
<gene>
    <name evidence="2" type="ORF">BCR33DRAFT_787773</name>
</gene>
<organism evidence="2 3">
    <name type="scientific">Rhizoclosmatium globosum</name>
    <dbReference type="NCBI Taxonomy" id="329046"/>
    <lineage>
        <taxon>Eukaryota</taxon>
        <taxon>Fungi</taxon>
        <taxon>Fungi incertae sedis</taxon>
        <taxon>Chytridiomycota</taxon>
        <taxon>Chytridiomycota incertae sedis</taxon>
        <taxon>Chytridiomycetes</taxon>
        <taxon>Chytridiales</taxon>
        <taxon>Chytriomycetaceae</taxon>
        <taxon>Rhizoclosmatium</taxon>
    </lineage>
</organism>
<dbReference type="Proteomes" id="UP000193642">
    <property type="component" value="Unassembled WGS sequence"/>
</dbReference>
<evidence type="ECO:0000313" key="2">
    <source>
        <dbReference type="EMBL" id="ORY40249.1"/>
    </source>
</evidence>
<name>A0A1Y2BZR2_9FUNG</name>
<comment type="caution">
    <text evidence="2">The sequence shown here is derived from an EMBL/GenBank/DDBJ whole genome shotgun (WGS) entry which is preliminary data.</text>
</comment>
<proteinExistence type="predicted"/>